<feature type="transmembrane region" description="Helical" evidence="1">
    <location>
        <begin position="150"/>
        <end position="170"/>
    </location>
</feature>
<protein>
    <recommendedName>
        <fullName evidence="4">ABC transporter permease</fullName>
    </recommendedName>
</protein>
<feature type="transmembrane region" description="Helical" evidence="1">
    <location>
        <begin position="58"/>
        <end position="81"/>
    </location>
</feature>
<dbReference type="AlphaFoldDB" id="A0ABD5V0S4"/>
<feature type="transmembrane region" description="Helical" evidence="1">
    <location>
        <begin position="93"/>
        <end position="114"/>
    </location>
</feature>
<comment type="caution">
    <text evidence="2">The sequence shown here is derived from an EMBL/GenBank/DDBJ whole genome shotgun (WGS) entry which is preliminary data.</text>
</comment>
<dbReference type="Proteomes" id="UP001596312">
    <property type="component" value="Unassembled WGS sequence"/>
</dbReference>
<proteinExistence type="predicted"/>
<feature type="transmembrane region" description="Helical" evidence="1">
    <location>
        <begin position="120"/>
        <end position="138"/>
    </location>
</feature>
<feature type="transmembrane region" description="Helical" evidence="1">
    <location>
        <begin position="212"/>
        <end position="236"/>
    </location>
</feature>
<sequence length="247" mass="24796">MAVRSRRPGPVGAIDVDLRRLHAGWMGLAFPSRRVAMGPVPGNGIPSATTGLVAYGGWAGLGALVVVLLYPLVAVGFAVRAPVRRIGRMATDLGIAGVVALSALLWGGLTAMAYLQFSRWGFVAAAAVVGTFAAAAAVPCSRGGRKAAVLLAYPLGLAAIVLPVLVVGSLPMTLSSASLPGSSVLAVGLLEGSLASIGASDPVPDGTTLGGLAAVGAWFGLVVPLGWMLGCTLALADLVRPSRRGRI</sequence>
<keyword evidence="3" id="KW-1185">Reference proteome</keyword>
<keyword evidence="1" id="KW-0812">Transmembrane</keyword>
<dbReference type="EMBL" id="JBHSXQ010000002">
    <property type="protein sequence ID" value="MFC6904985.1"/>
    <property type="molecule type" value="Genomic_DNA"/>
</dbReference>
<reference evidence="2 3" key="1">
    <citation type="journal article" date="2019" name="Int. J. Syst. Evol. Microbiol.">
        <title>The Global Catalogue of Microorganisms (GCM) 10K type strain sequencing project: providing services to taxonomists for standard genome sequencing and annotation.</title>
        <authorList>
            <consortium name="The Broad Institute Genomics Platform"/>
            <consortium name="The Broad Institute Genome Sequencing Center for Infectious Disease"/>
            <person name="Wu L."/>
            <person name="Ma J."/>
        </authorList>
    </citation>
    <scope>NUCLEOTIDE SEQUENCE [LARGE SCALE GENOMIC DNA]</scope>
    <source>
        <strain evidence="2 3">CGMCC 1.3240</strain>
    </source>
</reference>
<evidence type="ECO:0000256" key="1">
    <source>
        <dbReference type="SAM" id="Phobius"/>
    </source>
</evidence>
<evidence type="ECO:0000313" key="2">
    <source>
        <dbReference type="EMBL" id="MFC6904985.1"/>
    </source>
</evidence>
<evidence type="ECO:0000313" key="3">
    <source>
        <dbReference type="Proteomes" id="UP001596312"/>
    </source>
</evidence>
<organism evidence="2 3">
    <name type="scientific">Halalkalicoccus tibetensis</name>
    <dbReference type="NCBI Taxonomy" id="175632"/>
    <lineage>
        <taxon>Archaea</taxon>
        <taxon>Methanobacteriati</taxon>
        <taxon>Methanobacteriota</taxon>
        <taxon>Stenosarchaea group</taxon>
        <taxon>Halobacteria</taxon>
        <taxon>Halobacteriales</taxon>
        <taxon>Halococcaceae</taxon>
        <taxon>Halalkalicoccus</taxon>
    </lineage>
</organism>
<name>A0ABD5V0S4_9EURY</name>
<keyword evidence="1" id="KW-0472">Membrane</keyword>
<gene>
    <name evidence="2" type="ORF">ACFQGH_07185</name>
</gene>
<dbReference type="RefSeq" id="WP_340603500.1">
    <property type="nucleotide sequence ID" value="NZ_JBBMXV010000002.1"/>
</dbReference>
<keyword evidence="1" id="KW-1133">Transmembrane helix</keyword>
<evidence type="ECO:0008006" key="4">
    <source>
        <dbReference type="Google" id="ProtNLM"/>
    </source>
</evidence>
<accession>A0ABD5V0S4</accession>